<feature type="active site" evidence="5">
    <location>
        <position position="360"/>
    </location>
</feature>
<dbReference type="Gene3D" id="2.40.50.1070">
    <property type="match status" value="1"/>
</dbReference>
<protein>
    <submittedName>
        <fullName evidence="7">23S rRNA (Uracil-5-)-methyltransferase RumA</fullName>
    </submittedName>
</protein>
<dbReference type="PANTHER" id="PTHR11061:SF30">
    <property type="entry name" value="TRNA (URACIL(54)-C(5))-METHYLTRANSFERASE"/>
    <property type="match status" value="1"/>
</dbReference>
<dbReference type="OrthoDB" id="9804590at2"/>
<dbReference type="Gene3D" id="2.40.50.140">
    <property type="entry name" value="Nucleic acid-binding proteins"/>
    <property type="match status" value="1"/>
</dbReference>
<dbReference type="PROSITE" id="PS50926">
    <property type="entry name" value="TRAM"/>
    <property type="match status" value="1"/>
</dbReference>
<dbReference type="InterPro" id="IPR012340">
    <property type="entry name" value="NA-bd_OB-fold"/>
</dbReference>
<evidence type="ECO:0000256" key="4">
    <source>
        <dbReference type="PROSITE-ProRule" id="PRU01024"/>
    </source>
</evidence>
<dbReference type="Proteomes" id="UP000321577">
    <property type="component" value="Unassembled WGS sequence"/>
</dbReference>
<dbReference type="PROSITE" id="PS51687">
    <property type="entry name" value="SAM_MT_RNA_M5U"/>
    <property type="match status" value="1"/>
</dbReference>
<evidence type="ECO:0000259" key="6">
    <source>
        <dbReference type="PROSITE" id="PS50926"/>
    </source>
</evidence>
<dbReference type="InterPro" id="IPR010280">
    <property type="entry name" value="U5_MeTrfase_fam"/>
</dbReference>
<keyword evidence="1 4" id="KW-0489">Methyltransferase</keyword>
<dbReference type="Gene3D" id="3.40.50.150">
    <property type="entry name" value="Vaccinia Virus protein VP39"/>
    <property type="match status" value="2"/>
</dbReference>
<dbReference type="PANTHER" id="PTHR11061">
    <property type="entry name" value="RNA M5U METHYLTRANSFERASE"/>
    <property type="match status" value="1"/>
</dbReference>
<dbReference type="PROSITE" id="PS51622">
    <property type="entry name" value="SAM_MT_RNA_M5U_2"/>
    <property type="match status" value="1"/>
</dbReference>
<evidence type="ECO:0000256" key="5">
    <source>
        <dbReference type="PROSITE-ProRule" id="PRU10015"/>
    </source>
</evidence>
<dbReference type="EMBL" id="BKAG01000013">
    <property type="protein sequence ID" value="GEP42924.1"/>
    <property type="molecule type" value="Genomic_DNA"/>
</dbReference>
<dbReference type="RefSeq" id="WP_146850508.1">
    <property type="nucleotide sequence ID" value="NZ_BKAG01000013.1"/>
</dbReference>
<feature type="binding site" evidence="4">
    <location>
        <position position="265"/>
    </location>
    <ligand>
        <name>S-adenosyl-L-methionine</name>
        <dbReference type="ChEBI" id="CHEBI:59789"/>
    </ligand>
</feature>
<evidence type="ECO:0000313" key="7">
    <source>
        <dbReference type="EMBL" id="GEP42924.1"/>
    </source>
</evidence>
<dbReference type="InterPro" id="IPR002792">
    <property type="entry name" value="TRAM_dom"/>
</dbReference>
<feature type="binding site" evidence="4">
    <location>
        <position position="333"/>
    </location>
    <ligand>
        <name>S-adenosyl-L-methionine</name>
        <dbReference type="ChEBI" id="CHEBI:59789"/>
    </ligand>
</feature>
<dbReference type="Pfam" id="PF01938">
    <property type="entry name" value="TRAM"/>
    <property type="match status" value="1"/>
</dbReference>
<dbReference type="GO" id="GO:0030697">
    <property type="term" value="F:tRNA (uracil(54)-C5)-methyltransferase activity, S-adenosyl methionine-dependent"/>
    <property type="evidence" value="ECO:0007669"/>
    <property type="project" value="InterPro"/>
</dbReference>
<dbReference type="CDD" id="cd02440">
    <property type="entry name" value="AdoMet_MTases"/>
    <property type="match status" value="1"/>
</dbReference>
<sequence length="404" mass="44593">MSQPPRKFNPHPFAYHQELDVRIENLTNEGKGVARVDGWVVFVPFALPGELVRCRIFRNHKNYSDSDIVQVIEPSPHRVEHVCAVFGTCGGCQYQHLSYDQQVEGKRRQVEELLHHMAKIDHPVLPVIISPKQYGYRSKITPHFHRPKDGELSEIGFLRVGTRNAMVDVKECPIAMPQLNTALTKAREAARAGSCKNGATILLRAADNGVLTRPDAIAVEHVGSMKFEFQAGDFFQNNPFILPEFVGYAVRKAKASGAKYLVDAYCGSGLFGICAAPEFEEVIGVEISETAVAKAAHNAEINGLTNCRFLAADATAIFAQVPHVGSETVVIIDPPRAGCSPEFLQQLFAFAPKLVVYVSCNPATQMRDLVLFSEAGYNLGEVQPFDLFPQTKHLECVMTLSKQS</sequence>
<comment type="caution">
    <text evidence="7">The sequence shown here is derived from an EMBL/GenBank/DDBJ whole genome shotgun (WGS) entry which is preliminary data.</text>
</comment>
<gene>
    <name evidence="7" type="primary">rumA</name>
    <name evidence="7" type="ORF">BGE01nite_22150</name>
</gene>
<dbReference type="GO" id="GO:0008033">
    <property type="term" value="P:tRNA processing"/>
    <property type="evidence" value="ECO:0007669"/>
    <property type="project" value="InterPro"/>
</dbReference>
<evidence type="ECO:0000256" key="1">
    <source>
        <dbReference type="ARBA" id="ARBA00022603"/>
    </source>
</evidence>
<dbReference type="GO" id="GO:0009451">
    <property type="term" value="P:RNA modification"/>
    <property type="evidence" value="ECO:0007669"/>
    <property type="project" value="UniProtKB-ARBA"/>
</dbReference>
<feature type="binding site" evidence="4">
    <location>
        <position position="236"/>
    </location>
    <ligand>
        <name>S-adenosyl-L-methionine</name>
        <dbReference type="ChEBI" id="CHEBI:59789"/>
    </ligand>
</feature>
<dbReference type="AlphaFoldDB" id="A0A512M861"/>
<comment type="similarity">
    <text evidence="4">Belongs to the class I-like SAM-binding methyltransferase superfamily. RNA M5U methyltransferase family.</text>
</comment>
<dbReference type="GO" id="GO:0032259">
    <property type="term" value="P:methylation"/>
    <property type="evidence" value="ECO:0007669"/>
    <property type="project" value="UniProtKB-KW"/>
</dbReference>
<feature type="binding site" evidence="4">
    <location>
        <position position="286"/>
    </location>
    <ligand>
        <name>S-adenosyl-L-methionine</name>
        <dbReference type="ChEBI" id="CHEBI:59789"/>
    </ligand>
</feature>
<feature type="domain" description="TRAM" evidence="6">
    <location>
        <begin position="12"/>
        <end position="70"/>
    </location>
</feature>
<keyword evidence="3 4" id="KW-0949">S-adenosyl-L-methionine</keyword>
<dbReference type="InterPro" id="IPR029063">
    <property type="entry name" value="SAM-dependent_MTases_sf"/>
</dbReference>
<feature type="active site" description="Nucleophile" evidence="4">
    <location>
        <position position="360"/>
    </location>
</feature>
<evidence type="ECO:0000313" key="8">
    <source>
        <dbReference type="Proteomes" id="UP000321577"/>
    </source>
</evidence>
<evidence type="ECO:0000256" key="3">
    <source>
        <dbReference type="ARBA" id="ARBA00022691"/>
    </source>
</evidence>
<proteinExistence type="inferred from homology"/>
<dbReference type="PROSITE" id="PS01230">
    <property type="entry name" value="TRMA_1"/>
    <property type="match status" value="1"/>
</dbReference>
<dbReference type="SUPFAM" id="SSF53335">
    <property type="entry name" value="S-adenosyl-L-methionine-dependent methyltransferases"/>
    <property type="match status" value="1"/>
</dbReference>
<keyword evidence="2 4" id="KW-0808">Transferase</keyword>
<dbReference type="InterPro" id="IPR030391">
    <property type="entry name" value="MeTrfase_TrmA_CS"/>
</dbReference>
<reference evidence="7 8" key="1">
    <citation type="submission" date="2019-07" db="EMBL/GenBank/DDBJ databases">
        <title>Whole genome shotgun sequence of Brevifollis gellanilyticus NBRC 108608.</title>
        <authorList>
            <person name="Hosoyama A."/>
            <person name="Uohara A."/>
            <person name="Ohji S."/>
            <person name="Ichikawa N."/>
        </authorList>
    </citation>
    <scope>NUCLEOTIDE SEQUENCE [LARGE SCALE GENOMIC DNA]</scope>
    <source>
        <strain evidence="7 8">NBRC 108608</strain>
    </source>
</reference>
<dbReference type="InterPro" id="IPR030390">
    <property type="entry name" value="MeTrfase_TrmA_AS"/>
</dbReference>
<keyword evidence="8" id="KW-1185">Reference proteome</keyword>
<dbReference type="InterPro" id="IPR025795">
    <property type="entry name" value="tRNA_(uracil-5-)_MeTrfase"/>
</dbReference>
<dbReference type="Pfam" id="PF05958">
    <property type="entry name" value="tRNA_U5-meth_tr"/>
    <property type="match status" value="1"/>
</dbReference>
<accession>A0A512M861</accession>
<evidence type="ECO:0000256" key="2">
    <source>
        <dbReference type="ARBA" id="ARBA00022679"/>
    </source>
</evidence>
<dbReference type="PROSITE" id="PS01231">
    <property type="entry name" value="TRMA_2"/>
    <property type="match status" value="1"/>
</dbReference>
<name>A0A512M861_9BACT</name>
<organism evidence="7 8">
    <name type="scientific">Brevifollis gellanilyticus</name>
    <dbReference type="NCBI Taxonomy" id="748831"/>
    <lineage>
        <taxon>Bacteria</taxon>
        <taxon>Pseudomonadati</taxon>
        <taxon>Verrucomicrobiota</taxon>
        <taxon>Verrucomicrobiia</taxon>
        <taxon>Verrucomicrobiales</taxon>
        <taxon>Verrucomicrobiaceae</taxon>
    </lineage>
</organism>
<dbReference type="FunFam" id="2.40.50.140:FF:000097">
    <property type="entry name" value="23S rRNA (uracil(1939)-C(5))-methyltransferase RlmD"/>
    <property type="match status" value="1"/>
</dbReference>
<dbReference type="SUPFAM" id="SSF50249">
    <property type="entry name" value="Nucleic acid-binding proteins"/>
    <property type="match status" value="1"/>
</dbReference>